<dbReference type="InterPro" id="IPR002999">
    <property type="entry name" value="Tudor"/>
</dbReference>
<feature type="region of interest" description="Disordered" evidence="5">
    <location>
        <begin position="170"/>
        <end position="272"/>
    </location>
</feature>
<dbReference type="Pfam" id="PF00567">
    <property type="entry name" value="TUDOR"/>
    <property type="match status" value="1"/>
</dbReference>
<evidence type="ECO:0000256" key="2">
    <source>
        <dbReference type="ARBA" id="ARBA00022490"/>
    </source>
</evidence>
<feature type="compositionally biased region" description="Polar residues" evidence="5">
    <location>
        <begin position="341"/>
        <end position="350"/>
    </location>
</feature>
<dbReference type="InterPro" id="IPR025605">
    <property type="entry name" value="OST-HTH/LOTUS_dom"/>
</dbReference>
<evidence type="ECO:0000313" key="6">
    <source>
        <dbReference type="EnsemblMetazoa" id="PPAI002109-PA"/>
    </source>
</evidence>
<reference evidence="6" key="1">
    <citation type="submission" date="2022-08" db="UniProtKB">
        <authorList>
            <consortium name="EnsemblMetazoa"/>
        </authorList>
    </citation>
    <scope>IDENTIFICATION</scope>
    <source>
        <strain evidence="6">Israel</strain>
    </source>
</reference>
<dbReference type="EnsemblMetazoa" id="PPAI002109-RA">
    <property type="protein sequence ID" value="PPAI002109-PA"/>
    <property type="gene ID" value="PPAI002109"/>
</dbReference>
<dbReference type="Pfam" id="PF12872">
    <property type="entry name" value="OST-HTH"/>
    <property type="match status" value="1"/>
</dbReference>
<evidence type="ECO:0000256" key="3">
    <source>
        <dbReference type="ARBA" id="ARBA00022737"/>
    </source>
</evidence>
<accession>A0A1B0GM41</accession>
<organism evidence="6 7">
    <name type="scientific">Phlebotomus papatasi</name>
    <name type="common">Sandfly</name>
    <dbReference type="NCBI Taxonomy" id="29031"/>
    <lineage>
        <taxon>Eukaryota</taxon>
        <taxon>Metazoa</taxon>
        <taxon>Ecdysozoa</taxon>
        <taxon>Arthropoda</taxon>
        <taxon>Hexapoda</taxon>
        <taxon>Insecta</taxon>
        <taxon>Pterygota</taxon>
        <taxon>Neoptera</taxon>
        <taxon>Endopterygota</taxon>
        <taxon>Diptera</taxon>
        <taxon>Nematocera</taxon>
        <taxon>Psychodoidea</taxon>
        <taxon>Psychodidae</taxon>
        <taxon>Phlebotomus</taxon>
        <taxon>Phlebotomus</taxon>
    </lineage>
</organism>
<sequence>MADNLSSLQETTIVVKSLLLSRGGKMTIELLEADYQMMEEQRIPYGRLGYTSTETFLRSLSQLLQVRGHGKSAIVELAKDPQTQHLQDMIKEQRSDKKFNQKMQRSASRGSYGANRQRNQPGRNFMPQSPYRQAHVLPHPPQPCSNGMYYNHQASFAAQQQQFRRQQVWGGMPYQRPSPGRCAPPPEEEQRFQPNDRPQQKPKTPSPVKKPKTPSPVKKPKSPSPVKKPKTPSPVRKPPSPVQTPSVPEAKPSNSIQDPSHLPEIHRKHPEPYHYSDLDDFWPSSHPSIRPPPGFENSSVAEKIAREPQISMQDSDDEFLQLVDRNISRLEQLNISSLSTKVLPSPSNSFPELDDFSQEASGESEPAFPDWVYESVHLVPKDMAGYKDEIKISNRTNVLTIGAWTEIFVSEVHNPHKFFFHSYAEQEDLEDLMASLKTFYERPTSASLTPKSHELLPGLTCAALYLHEWHRGRIVSEPYRWHKTMVVKVYYVDYGTVSPVPLHDIRFLHKRFLELPQLCHRASLSGLLPLGDTWNVEASRMFLALVMGKKLCAMANYFYATDRSWHVELVNASTTPYENINFLLIKHGMAQLYESEVSVIGLCLGESFR</sequence>
<protein>
    <submittedName>
        <fullName evidence="6">Uncharacterized protein</fullName>
    </submittedName>
</protein>
<feature type="compositionally biased region" description="Pro residues" evidence="5">
    <location>
        <begin position="231"/>
        <end position="242"/>
    </location>
</feature>
<keyword evidence="3" id="KW-0677">Repeat</keyword>
<evidence type="ECO:0000313" key="7">
    <source>
        <dbReference type="Proteomes" id="UP000092462"/>
    </source>
</evidence>
<feature type="region of interest" description="Disordered" evidence="5">
    <location>
        <begin position="341"/>
        <end position="362"/>
    </location>
</feature>
<dbReference type="GO" id="GO:0007283">
    <property type="term" value="P:spermatogenesis"/>
    <property type="evidence" value="ECO:0007669"/>
    <property type="project" value="UniProtKB-KW"/>
</dbReference>
<keyword evidence="4" id="KW-0744">Spermatogenesis</keyword>
<keyword evidence="2" id="KW-0963">Cytoplasm</keyword>
<dbReference type="InterPro" id="IPR041966">
    <property type="entry name" value="LOTUS-like"/>
</dbReference>
<comment type="subcellular location">
    <subcellularLocation>
        <location evidence="1">Cytoplasm</location>
    </subcellularLocation>
</comment>
<dbReference type="PROSITE" id="PS50304">
    <property type="entry name" value="TUDOR"/>
    <property type="match status" value="1"/>
</dbReference>
<evidence type="ECO:0000256" key="1">
    <source>
        <dbReference type="ARBA" id="ARBA00004496"/>
    </source>
</evidence>
<dbReference type="PANTHER" id="PTHR22948">
    <property type="entry name" value="TUDOR DOMAIN CONTAINING PROTEIN"/>
    <property type="match status" value="1"/>
</dbReference>
<dbReference type="GO" id="GO:0034587">
    <property type="term" value="P:piRNA processing"/>
    <property type="evidence" value="ECO:0007669"/>
    <property type="project" value="TreeGrafter"/>
</dbReference>
<dbReference type="SUPFAM" id="SSF63748">
    <property type="entry name" value="Tudor/PWWP/MBT"/>
    <property type="match status" value="1"/>
</dbReference>
<feature type="region of interest" description="Disordered" evidence="5">
    <location>
        <begin position="95"/>
        <end position="148"/>
    </location>
</feature>
<dbReference type="InterPro" id="IPR035437">
    <property type="entry name" value="SNase_OB-fold_sf"/>
</dbReference>
<dbReference type="Proteomes" id="UP000092462">
    <property type="component" value="Unassembled WGS sequence"/>
</dbReference>
<dbReference type="GO" id="GO:0043186">
    <property type="term" value="C:P granule"/>
    <property type="evidence" value="ECO:0007669"/>
    <property type="project" value="TreeGrafter"/>
</dbReference>
<dbReference type="SUPFAM" id="SSF50199">
    <property type="entry name" value="Staphylococcal nuclease"/>
    <property type="match status" value="1"/>
</dbReference>
<dbReference type="AlphaFoldDB" id="A0A1B0GM41"/>
<dbReference type="InterPro" id="IPR050621">
    <property type="entry name" value="Tudor_domain_containing"/>
</dbReference>
<name>A0A1B0GM41_PHLPP</name>
<dbReference type="PROSITE" id="PS51644">
    <property type="entry name" value="HTH_OST"/>
    <property type="match status" value="1"/>
</dbReference>
<dbReference type="VEuPathDB" id="VectorBase:PPAI002109"/>
<dbReference type="PANTHER" id="PTHR22948:SF29">
    <property type="entry name" value="FI02030P-RELATED"/>
    <property type="match status" value="1"/>
</dbReference>
<dbReference type="EMBL" id="AJVK01023927">
    <property type="status" value="NOT_ANNOTATED_CDS"/>
    <property type="molecule type" value="Genomic_DNA"/>
</dbReference>
<dbReference type="Gene3D" id="2.30.30.140">
    <property type="match status" value="1"/>
</dbReference>
<keyword evidence="4" id="KW-0221">Differentiation</keyword>
<dbReference type="CDD" id="cd09972">
    <property type="entry name" value="LOTUS_TDRD_OSKAR"/>
    <property type="match status" value="1"/>
</dbReference>
<dbReference type="VEuPathDB" id="VectorBase:PPAPM1_011964"/>
<evidence type="ECO:0000256" key="4">
    <source>
        <dbReference type="ARBA" id="ARBA00022871"/>
    </source>
</evidence>
<dbReference type="GO" id="GO:0030719">
    <property type="term" value="P:P granule organization"/>
    <property type="evidence" value="ECO:0007669"/>
    <property type="project" value="TreeGrafter"/>
</dbReference>
<evidence type="ECO:0000256" key="5">
    <source>
        <dbReference type="SAM" id="MobiDB-lite"/>
    </source>
</evidence>
<feature type="compositionally biased region" description="Polar residues" evidence="5">
    <location>
        <begin position="101"/>
        <end position="131"/>
    </location>
</feature>
<feature type="compositionally biased region" description="Basic and acidic residues" evidence="5">
    <location>
        <begin position="261"/>
        <end position="272"/>
    </location>
</feature>
<dbReference type="Gene3D" id="2.40.50.90">
    <property type="match status" value="1"/>
</dbReference>
<dbReference type="Gene3D" id="3.30.420.610">
    <property type="entry name" value="LOTUS domain-like"/>
    <property type="match status" value="1"/>
</dbReference>
<keyword evidence="7" id="KW-1185">Reference proteome</keyword>
<proteinExistence type="predicted"/>